<proteinExistence type="predicted"/>
<sequence length="110" mass="12637">MSNRIERPWALMRHHAGWADVFHIESETPDSITGFYPDRETVGPPVNYSTRAVLARYSTLEAARAAREEAVAEWRKHDAAVRDAETKLREAEKLREDAWLTCLRDAAERS</sequence>
<reference evidence="1 2" key="1">
    <citation type="submission" date="2018-05" db="EMBL/GenBank/DDBJ databases">
        <authorList>
            <person name="Lanie J.A."/>
            <person name="Ng W.-L."/>
            <person name="Kazmierczak K.M."/>
            <person name="Andrzejewski T.M."/>
            <person name="Davidsen T.M."/>
            <person name="Wayne K.J."/>
            <person name="Tettelin H."/>
            <person name="Glass J.I."/>
            <person name="Rusch D."/>
            <person name="Podicherti R."/>
            <person name="Tsui H.-C.T."/>
            <person name="Winkler M.E."/>
        </authorList>
    </citation>
    <scope>NUCLEOTIDE SEQUENCE [LARGE SCALE GENOMIC DNA]</scope>
    <source>
        <strain evidence="1 2">BUT-10</strain>
    </source>
</reference>
<evidence type="ECO:0000313" key="1">
    <source>
        <dbReference type="EMBL" id="RAK62316.1"/>
    </source>
</evidence>
<accession>A0A328B8Q4</accession>
<organism evidence="1 2">
    <name type="scientific">Phenylobacterium kunshanense</name>
    <dbReference type="NCBI Taxonomy" id="1445034"/>
    <lineage>
        <taxon>Bacteria</taxon>
        <taxon>Pseudomonadati</taxon>
        <taxon>Pseudomonadota</taxon>
        <taxon>Alphaproteobacteria</taxon>
        <taxon>Caulobacterales</taxon>
        <taxon>Caulobacteraceae</taxon>
        <taxon>Phenylobacterium</taxon>
    </lineage>
</organism>
<dbReference type="RefSeq" id="WP_111278252.1">
    <property type="nucleotide sequence ID" value="NZ_QFYS01000012.1"/>
</dbReference>
<keyword evidence="2" id="KW-1185">Reference proteome</keyword>
<evidence type="ECO:0000313" key="2">
    <source>
        <dbReference type="Proteomes" id="UP000249524"/>
    </source>
</evidence>
<comment type="caution">
    <text evidence="1">The sequence shown here is derived from an EMBL/GenBank/DDBJ whole genome shotgun (WGS) entry which is preliminary data.</text>
</comment>
<dbReference type="Proteomes" id="UP000249524">
    <property type="component" value="Unassembled WGS sequence"/>
</dbReference>
<dbReference type="AlphaFoldDB" id="A0A328B8Q4"/>
<protein>
    <submittedName>
        <fullName evidence="1">Uncharacterized protein</fullName>
    </submittedName>
</protein>
<name>A0A328B8Q4_9CAUL</name>
<dbReference type="EMBL" id="QFYS01000012">
    <property type="protein sequence ID" value="RAK62316.1"/>
    <property type="molecule type" value="Genomic_DNA"/>
</dbReference>
<dbReference type="OrthoDB" id="7210383at2"/>
<gene>
    <name evidence="1" type="ORF">DJ019_19490</name>
</gene>